<feature type="domain" description="Protein kinase" evidence="7">
    <location>
        <begin position="634"/>
        <end position="912"/>
    </location>
</feature>
<dbReference type="GO" id="GO:0007059">
    <property type="term" value="P:chromosome segregation"/>
    <property type="evidence" value="ECO:0007669"/>
    <property type="project" value="TreeGrafter"/>
</dbReference>
<organism evidence="8 9">
    <name type="scientific">Cephus cinctus</name>
    <name type="common">Wheat stem sawfly</name>
    <dbReference type="NCBI Taxonomy" id="211228"/>
    <lineage>
        <taxon>Eukaryota</taxon>
        <taxon>Metazoa</taxon>
        <taxon>Ecdysozoa</taxon>
        <taxon>Arthropoda</taxon>
        <taxon>Hexapoda</taxon>
        <taxon>Insecta</taxon>
        <taxon>Pterygota</taxon>
        <taxon>Neoptera</taxon>
        <taxon>Endopterygota</taxon>
        <taxon>Hymenoptera</taxon>
        <taxon>Cephoidea</taxon>
        <taxon>Cephidae</taxon>
        <taxon>Cephus</taxon>
    </lineage>
</organism>
<proteinExistence type="predicted"/>
<dbReference type="GO" id="GO:0033316">
    <property type="term" value="P:meiotic spindle assembly checkpoint signaling"/>
    <property type="evidence" value="ECO:0007669"/>
    <property type="project" value="TreeGrafter"/>
</dbReference>
<evidence type="ECO:0000256" key="1">
    <source>
        <dbReference type="ARBA" id="ARBA00022527"/>
    </source>
</evidence>
<sequence>MEEQPVSDRSSLNSSGGSYNFINARPKTQPVRVSVLEHLWEGDDEDSEHKSLGSDNESDNDDIQPLPRDDSVCDTADGPSQGDEIPAGCSKSTLTCTTSIIPSSSHIPSTETHIKLRTSSSKNELVPASSALKQESTNKEMCSFSQDWRHKGRLSDNFLKEKSLEDYRNSLLHNDRMSQVNISYSRHSGSWEDHNKIDAQKVTSLNLINNPVPTVKHDISKKEMNLNEYPKSTREDQASLPLSLRTSIRDHALHAVYHSEDHHEFPRPFSATTETIPVSQGGSATSVNILSNKIAVHNTPAYLCNEAHLKKRDSFNNIQSEAIASSSSTAFPDLVQSHSVIDTPMKHPPVTESRSGFCHRNIFQTPQTKTQSDFPKNTVQTPATILSHWSQYNMLQTSTESRSLKSKESVQTLGQHSLLPHNKRVDTSKYFSMEEKSVRRPLAETMYSSQHCSNVENLPTYAADTIPPMPLQDPKFSKIKESPYMYQANSKLKESTAGDSQRVSKIDTTDTNFVQSVISGSQDLKENLQSNLIESVRNNKKSMPVSVTETKSVAAVTSATNVNIEELSNNPGTVVAAVPDTKEIPRKYSAPENKQSEPGKIVEKMSSIQCSIMSNPPQRMKTFGKTMKVKEKEYLILGKLGQGMCGEVLRVQDLSSGELRAIKCVNLNKIDKETAEGCLEEISMLHKLQAPCVIRMFDYEVQYHMVYVVMEMGDTDLSRLLKSMSEEKRLPLTMILYYWTEMLTAVKHIHDNSVIHSDLKPANFLLVRGRLKLIDFGIASSMNAEMTSVVKNSTIGTLNYISPEALMDIGGNGDSPNKNVKYKINYKSDVWSLGCILYSLVYGQTPFQHIRSQWAKVTAITNPKLKIVFPPPTASNNLEATPPVLIDVMRRCLQHDPKARPTVAQLLQISYVVTKSNISPAIEIPSNILVKIKHALLEDEWRLFTEILEKRRQP</sequence>
<dbReference type="Gene3D" id="1.10.510.10">
    <property type="entry name" value="Transferase(Phosphotransferase) domain 1"/>
    <property type="match status" value="1"/>
</dbReference>
<dbReference type="PROSITE" id="PS50011">
    <property type="entry name" value="PROTEIN_KINASE_DOM"/>
    <property type="match status" value="1"/>
</dbReference>
<dbReference type="InterPro" id="IPR000719">
    <property type="entry name" value="Prot_kinase_dom"/>
</dbReference>
<dbReference type="InterPro" id="IPR011009">
    <property type="entry name" value="Kinase-like_dom_sf"/>
</dbReference>
<gene>
    <name evidence="9" type="primary">LOC107268458</name>
</gene>
<feature type="compositionally biased region" description="Low complexity" evidence="6">
    <location>
        <begin position="7"/>
        <end position="18"/>
    </location>
</feature>
<dbReference type="GO" id="GO:0005634">
    <property type="term" value="C:nucleus"/>
    <property type="evidence" value="ECO:0007669"/>
    <property type="project" value="TreeGrafter"/>
</dbReference>
<dbReference type="Proteomes" id="UP000694920">
    <property type="component" value="Unplaced"/>
</dbReference>
<dbReference type="PROSITE" id="PS00108">
    <property type="entry name" value="PROTEIN_KINASE_ST"/>
    <property type="match status" value="1"/>
</dbReference>
<dbReference type="GeneID" id="107268458"/>
<dbReference type="PANTHER" id="PTHR22974:SF21">
    <property type="entry name" value="DUAL SPECIFICITY PROTEIN KINASE TTK"/>
    <property type="match status" value="1"/>
</dbReference>
<dbReference type="FunFam" id="3.30.200.20:FF:000131">
    <property type="entry name" value="Dual specificity protein kinase TTK"/>
    <property type="match status" value="1"/>
</dbReference>
<evidence type="ECO:0000256" key="6">
    <source>
        <dbReference type="SAM" id="MobiDB-lite"/>
    </source>
</evidence>
<protein>
    <submittedName>
        <fullName evidence="9">Probable myosin light chain kinase DDB_G0279831</fullName>
    </submittedName>
</protein>
<dbReference type="SUPFAM" id="SSF56112">
    <property type="entry name" value="Protein kinase-like (PK-like)"/>
    <property type="match status" value="1"/>
</dbReference>
<dbReference type="GO" id="GO:0004712">
    <property type="term" value="F:protein serine/threonine/tyrosine kinase activity"/>
    <property type="evidence" value="ECO:0007669"/>
    <property type="project" value="TreeGrafter"/>
</dbReference>
<keyword evidence="5" id="KW-0067">ATP-binding</keyword>
<evidence type="ECO:0000256" key="5">
    <source>
        <dbReference type="ARBA" id="ARBA00022840"/>
    </source>
</evidence>
<dbReference type="RefSeq" id="XP_015596734.1">
    <property type="nucleotide sequence ID" value="XM_015741248.2"/>
</dbReference>
<dbReference type="GO" id="GO:0000776">
    <property type="term" value="C:kinetochore"/>
    <property type="evidence" value="ECO:0007669"/>
    <property type="project" value="TreeGrafter"/>
</dbReference>
<dbReference type="Pfam" id="PF00069">
    <property type="entry name" value="Pkinase"/>
    <property type="match status" value="1"/>
</dbReference>
<accession>A0AAJ7BXC7</accession>
<dbReference type="KEGG" id="ccin:107268458"/>
<evidence type="ECO:0000259" key="7">
    <source>
        <dbReference type="PROSITE" id="PS50011"/>
    </source>
</evidence>
<evidence type="ECO:0000256" key="3">
    <source>
        <dbReference type="ARBA" id="ARBA00022741"/>
    </source>
</evidence>
<feature type="region of interest" description="Disordered" evidence="6">
    <location>
        <begin position="1"/>
        <end position="91"/>
    </location>
</feature>
<keyword evidence="4 9" id="KW-0418">Kinase</keyword>
<dbReference type="GO" id="GO:0004674">
    <property type="term" value="F:protein serine/threonine kinase activity"/>
    <property type="evidence" value="ECO:0007669"/>
    <property type="project" value="UniProtKB-KW"/>
</dbReference>
<evidence type="ECO:0000256" key="4">
    <source>
        <dbReference type="ARBA" id="ARBA00022777"/>
    </source>
</evidence>
<dbReference type="GO" id="GO:0034501">
    <property type="term" value="P:protein localization to kinetochore"/>
    <property type="evidence" value="ECO:0007669"/>
    <property type="project" value="TreeGrafter"/>
</dbReference>
<dbReference type="InterPro" id="IPR008271">
    <property type="entry name" value="Ser/Thr_kinase_AS"/>
</dbReference>
<dbReference type="GO" id="GO:0007094">
    <property type="term" value="P:mitotic spindle assembly checkpoint signaling"/>
    <property type="evidence" value="ECO:0007669"/>
    <property type="project" value="TreeGrafter"/>
</dbReference>
<evidence type="ECO:0000313" key="8">
    <source>
        <dbReference type="Proteomes" id="UP000694920"/>
    </source>
</evidence>
<name>A0AAJ7BXC7_CEPCN</name>
<keyword evidence="8" id="KW-1185">Reference proteome</keyword>
<dbReference type="Gene3D" id="3.30.200.20">
    <property type="entry name" value="Phosphorylase Kinase, domain 1"/>
    <property type="match status" value="1"/>
</dbReference>
<dbReference type="PANTHER" id="PTHR22974">
    <property type="entry name" value="MIXED LINEAGE PROTEIN KINASE"/>
    <property type="match status" value="1"/>
</dbReference>
<evidence type="ECO:0000313" key="9">
    <source>
        <dbReference type="RefSeq" id="XP_015596734.1"/>
    </source>
</evidence>
<evidence type="ECO:0000256" key="2">
    <source>
        <dbReference type="ARBA" id="ARBA00022679"/>
    </source>
</evidence>
<keyword evidence="2" id="KW-0808">Transferase</keyword>
<dbReference type="SMART" id="SM00220">
    <property type="entry name" value="S_TKc"/>
    <property type="match status" value="1"/>
</dbReference>
<dbReference type="GO" id="GO:0005524">
    <property type="term" value="F:ATP binding"/>
    <property type="evidence" value="ECO:0007669"/>
    <property type="project" value="UniProtKB-KW"/>
</dbReference>
<reference evidence="9" key="1">
    <citation type="submission" date="2025-08" db="UniProtKB">
        <authorList>
            <consortium name="RefSeq"/>
        </authorList>
    </citation>
    <scope>IDENTIFICATION</scope>
</reference>
<keyword evidence="1" id="KW-0723">Serine/threonine-protein kinase</keyword>
<dbReference type="CTD" id="42126"/>
<keyword evidence="3" id="KW-0547">Nucleotide-binding</keyword>
<dbReference type="AlphaFoldDB" id="A0AAJ7BXC7"/>